<dbReference type="PANTHER" id="PTHR47416:SF8">
    <property type="entry name" value="BASIC-LEUCINE ZIPPER TRANSCRIPTION FACTOR E-RELATED"/>
    <property type="match status" value="1"/>
</dbReference>
<reference evidence="10 11" key="1">
    <citation type="journal article" date="2016" name="Mol. Biol. Evol.">
        <title>Comparative Genomics of Early-Diverging Mushroom-Forming Fungi Provides Insights into the Origins of Lignocellulose Decay Capabilities.</title>
        <authorList>
            <person name="Nagy L.G."/>
            <person name="Riley R."/>
            <person name="Tritt A."/>
            <person name="Adam C."/>
            <person name="Daum C."/>
            <person name="Floudas D."/>
            <person name="Sun H."/>
            <person name="Yadav J.S."/>
            <person name="Pangilinan J."/>
            <person name="Larsson K.H."/>
            <person name="Matsuura K."/>
            <person name="Barry K."/>
            <person name="Labutti K."/>
            <person name="Kuo R."/>
            <person name="Ohm R.A."/>
            <person name="Bhattacharya S.S."/>
            <person name="Shirouzu T."/>
            <person name="Yoshinaga Y."/>
            <person name="Martin F.M."/>
            <person name="Grigoriev I.V."/>
            <person name="Hibbett D.S."/>
        </authorList>
    </citation>
    <scope>NUCLEOTIDE SEQUENCE [LARGE SCALE GENOMIC DNA]</scope>
    <source>
        <strain evidence="10 11">CBS 109695</strain>
    </source>
</reference>
<keyword evidence="3" id="KW-0805">Transcription regulation</keyword>
<dbReference type="InterPro" id="IPR046347">
    <property type="entry name" value="bZIP_sf"/>
</dbReference>
<evidence type="ECO:0000256" key="1">
    <source>
        <dbReference type="ARBA" id="ARBA00004123"/>
    </source>
</evidence>
<dbReference type="STRING" id="436010.A0A166QWE0"/>
<comment type="similarity">
    <text evidence="2">Belongs to the bZIP family.</text>
</comment>
<feature type="region of interest" description="Disordered" evidence="8">
    <location>
        <begin position="395"/>
        <end position="439"/>
    </location>
</feature>
<evidence type="ECO:0000256" key="8">
    <source>
        <dbReference type="SAM" id="MobiDB-lite"/>
    </source>
</evidence>
<evidence type="ECO:0000256" key="2">
    <source>
        <dbReference type="ARBA" id="ARBA00007163"/>
    </source>
</evidence>
<dbReference type="GO" id="GO:0003700">
    <property type="term" value="F:DNA-binding transcription factor activity"/>
    <property type="evidence" value="ECO:0007669"/>
    <property type="project" value="InterPro"/>
</dbReference>
<keyword evidence="11" id="KW-1185">Reference proteome</keyword>
<feature type="compositionally biased region" description="Low complexity" evidence="8">
    <location>
        <begin position="398"/>
        <end position="412"/>
    </location>
</feature>
<accession>A0A166QWE0</accession>
<dbReference type="CDD" id="cd14812">
    <property type="entry name" value="bZIP_u3"/>
    <property type="match status" value="1"/>
</dbReference>
<organism evidence="10 11">
    <name type="scientific">Athelia psychrophila</name>
    <dbReference type="NCBI Taxonomy" id="1759441"/>
    <lineage>
        <taxon>Eukaryota</taxon>
        <taxon>Fungi</taxon>
        <taxon>Dikarya</taxon>
        <taxon>Basidiomycota</taxon>
        <taxon>Agaricomycotina</taxon>
        <taxon>Agaricomycetes</taxon>
        <taxon>Agaricomycetidae</taxon>
        <taxon>Atheliales</taxon>
        <taxon>Atheliaceae</taxon>
        <taxon>Athelia</taxon>
    </lineage>
</organism>
<evidence type="ECO:0000259" key="9">
    <source>
        <dbReference type="PROSITE" id="PS50217"/>
    </source>
</evidence>
<dbReference type="SMART" id="SM00338">
    <property type="entry name" value="BRLZ"/>
    <property type="match status" value="1"/>
</dbReference>
<dbReference type="InterPro" id="IPR004827">
    <property type="entry name" value="bZIP"/>
</dbReference>
<keyword evidence="7" id="KW-0175">Coiled coil</keyword>
<evidence type="ECO:0000256" key="6">
    <source>
        <dbReference type="ARBA" id="ARBA00023242"/>
    </source>
</evidence>
<protein>
    <recommendedName>
        <fullName evidence="9">BZIP domain-containing protein</fullName>
    </recommendedName>
</protein>
<dbReference type="OrthoDB" id="674948at2759"/>
<dbReference type="PROSITE" id="PS50217">
    <property type="entry name" value="BZIP"/>
    <property type="match status" value="1"/>
</dbReference>
<dbReference type="Pfam" id="PF00170">
    <property type="entry name" value="bZIP_1"/>
    <property type="match status" value="1"/>
</dbReference>
<feature type="region of interest" description="Disordered" evidence="8">
    <location>
        <begin position="94"/>
        <end position="151"/>
    </location>
</feature>
<dbReference type="EMBL" id="KV417508">
    <property type="protein sequence ID" value="KZP27631.1"/>
    <property type="molecule type" value="Genomic_DNA"/>
</dbReference>
<gene>
    <name evidence="10" type="ORF">FIBSPDRAFT_948537</name>
</gene>
<comment type="subcellular location">
    <subcellularLocation>
        <location evidence="1">Nucleus</location>
    </subcellularLocation>
</comment>
<evidence type="ECO:0000256" key="3">
    <source>
        <dbReference type="ARBA" id="ARBA00023015"/>
    </source>
</evidence>
<dbReference type="PANTHER" id="PTHR47416">
    <property type="entry name" value="BASIC-LEUCINE ZIPPER TRANSCRIPTION FACTOR F-RELATED"/>
    <property type="match status" value="1"/>
</dbReference>
<evidence type="ECO:0000256" key="7">
    <source>
        <dbReference type="SAM" id="Coils"/>
    </source>
</evidence>
<evidence type="ECO:0000313" key="10">
    <source>
        <dbReference type="EMBL" id="KZP27631.1"/>
    </source>
</evidence>
<feature type="coiled-coil region" evidence="7">
    <location>
        <begin position="175"/>
        <end position="233"/>
    </location>
</feature>
<dbReference type="SUPFAM" id="SSF57959">
    <property type="entry name" value="Leucine zipper domain"/>
    <property type="match status" value="1"/>
</dbReference>
<dbReference type="Gene3D" id="1.20.5.170">
    <property type="match status" value="1"/>
</dbReference>
<dbReference type="GO" id="GO:0005634">
    <property type="term" value="C:nucleus"/>
    <property type="evidence" value="ECO:0007669"/>
    <property type="project" value="UniProtKB-SubCell"/>
</dbReference>
<name>A0A166QWE0_9AGAM</name>
<feature type="domain" description="BZIP" evidence="9">
    <location>
        <begin position="157"/>
        <end position="200"/>
    </location>
</feature>
<evidence type="ECO:0000256" key="4">
    <source>
        <dbReference type="ARBA" id="ARBA00023125"/>
    </source>
</evidence>
<feature type="region of interest" description="Disordered" evidence="8">
    <location>
        <begin position="238"/>
        <end position="276"/>
    </location>
</feature>
<proteinExistence type="inferred from homology"/>
<keyword evidence="6" id="KW-0539">Nucleus</keyword>
<dbReference type="Proteomes" id="UP000076532">
    <property type="component" value="Unassembled WGS sequence"/>
</dbReference>
<evidence type="ECO:0000313" key="11">
    <source>
        <dbReference type="Proteomes" id="UP000076532"/>
    </source>
</evidence>
<dbReference type="AlphaFoldDB" id="A0A166QWE0"/>
<keyword evidence="4" id="KW-0238">DNA-binding</keyword>
<evidence type="ECO:0000256" key="5">
    <source>
        <dbReference type="ARBA" id="ARBA00023163"/>
    </source>
</evidence>
<sequence length="517" mass="54816">MSRVSPTLPLSHIIASDAPILSPPSPSQDQFAAYSPPIMDNYAFYAHGFPPSPPHSAGSTGTNSPAYSHRMLRMHAAPDAASCIPTHQVFDVPEMQYPHSPESPSPSPQMYARSVSVSSERSGSKRELSPAPGMYKKARNGERVTTKDFIPPDVSGLSKREARLVKNRAAAFLSRQRKREEFETMEIRVVELEQENAVLRMSHKGTGGGLQDAEDFLSEIELLRSQLMAAAERERQLSTRLQRQATEAAHAAIKQESADAHFPPSPASRGAASSPYKPGPGASLGLMVLLCALPTLLSMPTPSSLPPAPFSLPASAASATLGSSHGFELASALPEQDWRSSGMMDLDCDLRTFASPQSGPRTLEFVDAGADALGLGNLDISFDAAPSDAGKIRVKINSPTSTTKPRSRSSSSLATWAGTHPNPFASPNPTHAYPHPSDGDPFFGVGSSSAFGLASPMNLPASIGEFASPNGYGSGLFNIGPDLSGRSSTSGKRRVKISLKSMPTAAADGGEWEVEVR</sequence>
<keyword evidence="5" id="KW-0804">Transcription</keyword>
<dbReference type="GO" id="GO:0003677">
    <property type="term" value="F:DNA binding"/>
    <property type="evidence" value="ECO:0007669"/>
    <property type="project" value="UniProtKB-KW"/>
</dbReference>